<dbReference type="AlphaFoldDB" id="A0A8J8B5R1"/>
<dbReference type="GO" id="GO:0000155">
    <property type="term" value="F:phosphorelay sensor kinase activity"/>
    <property type="evidence" value="ECO:0007669"/>
    <property type="project" value="InterPro"/>
</dbReference>
<feature type="domain" description="Histidine kinase" evidence="10">
    <location>
        <begin position="320"/>
        <end position="539"/>
    </location>
</feature>
<sequence>MGCRIPVYTSCQRRRNSAVNTYLQQGLIKLQWGIYYLHKFWISTKHFIQEQFNKNLYTRILFTNVTAFAIVLIVLVMFSNFMVKQVIYSEIQQELLREAKRVNFALLEQTDKGWSLPPDQQTGSQNRGQQDLLKYLADIYDAKITIFDIEGKITAISAEQEMVPGSRIEDKYLKLFKKGSVATLQTIEKDTGQPVFAAVVPMGDNDEALHNGILLETSSSNFDLSLSKMHLYMVSGGMVLLLFIIIISVYLAVCISRPISRLAATAAEICRGSYVPQCKELPLEEINVLGGQLDKLAERQQKIQAESGRMEEERTRLFAEISHELRTPLTSVQGFVEAIRDGIVQDDALRERYLNTIYTQTIHINRLVDDILELSRLESGNITVEKLPVDLNALAHGVAMSMEPVANRANTSIFVDIKSEKAIMLGDADRLEQVIRNLLKNAIRATENGIIRVEVESCQGKVALSIEDNGAGIAPEDLTRIWERFYRIKNQREEHMGEKGSGLGLVIVKKLVQLQNGSIDVTSQLGKGTIFHISFPAFDPKPNETR</sequence>
<keyword evidence="11" id="KW-0067">ATP-binding</keyword>
<dbReference type="InterPro" id="IPR005467">
    <property type="entry name" value="His_kinase_dom"/>
</dbReference>
<evidence type="ECO:0000256" key="7">
    <source>
        <dbReference type="ARBA" id="ARBA00023012"/>
    </source>
</evidence>
<keyword evidence="7" id="KW-0902">Two-component regulatory system</keyword>
<keyword evidence="6" id="KW-0418">Kinase</keyword>
<dbReference type="GO" id="GO:0016020">
    <property type="term" value="C:membrane"/>
    <property type="evidence" value="ECO:0007669"/>
    <property type="project" value="UniProtKB-SubCell"/>
</dbReference>
<keyword evidence="11" id="KW-0547">Nucleotide-binding</keyword>
<dbReference type="Pfam" id="PF00512">
    <property type="entry name" value="HisKA"/>
    <property type="match status" value="1"/>
</dbReference>
<dbReference type="CDD" id="cd00075">
    <property type="entry name" value="HATPase"/>
    <property type="match status" value="1"/>
</dbReference>
<name>A0A8J8B5R1_9FIRM</name>
<keyword evidence="4" id="KW-0597">Phosphoprotein</keyword>
<feature type="transmembrane region" description="Helical" evidence="9">
    <location>
        <begin position="60"/>
        <end position="83"/>
    </location>
</feature>
<evidence type="ECO:0000313" key="11">
    <source>
        <dbReference type="EMBL" id="MBR0600580.1"/>
    </source>
</evidence>
<keyword evidence="9" id="KW-1133">Transmembrane helix</keyword>
<dbReference type="CDD" id="cd00082">
    <property type="entry name" value="HisKA"/>
    <property type="match status" value="1"/>
</dbReference>
<dbReference type="FunFam" id="1.10.287.130:FF:000001">
    <property type="entry name" value="Two-component sensor histidine kinase"/>
    <property type="match status" value="1"/>
</dbReference>
<comment type="caution">
    <text evidence="11">The sequence shown here is derived from an EMBL/GenBank/DDBJ whole genome shotgun (WGS) entry which is preliminary data.</text>
</comment>
<dbReference type="SMART" id="SM00388">
    <property type="entry name" value="HisKA"/>
    <property type="match status" value="1"/>
</dbReference>
<dbReference type="GO" id="GO:0005524">
    <property type="term" value="F:ATP binding"/>
    <property type="evidence" value="ECO:0007669"/>
    <property type="project" value="UniProtKB-KW"/>
</dbReference>
<keyword evidence="9" id="KW-0812">Transmembrane</keyword>
<dbReference type="Gene3D" id="6.10.340.10">
    <property type="match status" value="1"/>
</dbReference>
<evidence type="ECO:0000256" key="9">
    <source>
        <dbReference type="SAM" id="Phobius"/>
    </source>
</evidence>
<evidence type="ECO:0000313" key="12">
    <source>
        <dbReference type="Proteomes" id="UP000675664"/>
    </source>
</evidence>
<reference evidence="11" key="1">
    <citation type="submission" date="2021-04" db="EMBL/GenBank/DDBJ databases">
        <title>Sinoanaerobacter chloroacetimidivorans sp. nov., an obligate anaerobic bacterium isolated from anaerobic sludge.</title>
        <authorList>
            <person name="Bao Y."/>
        </authorList>
    </citation>
    <scope>NUCLEOTIDE SEQUENCE</scope>
    <source>
        <strain evidence="11">BAD-6</strain>
    </source>
</reference>
<dbReference type="Gene3D" id="3.30.565.10">
    <property type="entry name" value="Histidine kinase-like ATPase, C-terminal domain"/>
    <property type="match status" value="1"/>
</dbReference>
<evidence type="ECO:0000256" key="5">
    <source>
        <dbReference type="ARBA" id="ARBA00022679"/>
    </source>
</evidence>
<dbReference type="Proteomes" id="UP000675664">
    <property type="component" value="Unassembled WGS sequence"/>
</dbReference>
<dbReference type="InterPro" id="IPR003661">
    <property type="entry name" value="HisK_dim/P_dom"/>
</dbReference>
<accession>A0A8J8B5R1</accession>
<dbReference type="SUPFAM" id="SSF55874">
    <property type="entry name" value="ATPase domain of HSP90 chaperone/DNA topoisomerase II/histidine kinase"/>
    <property type="match status" value="1"/>
</dbReference>
<dbReference type="EMBL" id="JAGSND010000035">
    <property type="protein sequence ID" value="MBR0600580.1"/>
    <property type="molecule type" value="Genomic_DNA"/>
</dbReference>
<dbReference type="FunFam" id="3.30.565.10:FF:000006">
    <property type="entry name" value="Sensor histidine kinase WalK"/>
    <property type="match status" value="1"/>
</dbReference>
<organism evidence="11 12">
    <name type="scientific">Sinanaerobacter chloroacetimidivorans</name>
    <dbReference type="NCBI Taxonomy" id="2818044"/>
    <lineage>
        <taxon>Bacteria</taxon>
        <taxon>Bacillati</taxon>
        <taxon>Bacillota</taxon>
        <taxon>Clostridia</taxon>
        <taxon>Peptostreptococcales</taxon>
        <taxon>Anaerovoracaceae</taxon>
        <taxon>Sinanaerobacter</taxon>
    </lineage>
</organism>
<evidence type="ECO:0000256" key="3">
    <source>
        <dbReference type="ARBA" id="ARBA00012438"/>
    </source>
</evidence>
<dbReference type="EC" id="2.7.13.3" evidence="3"/>
<evidence type="ECO:0000256" key="2">
    <source>
        <dbReference type="ARBA" id="ARBA00004370"/>
    </source>
</evidence>
<evidence type="ECO:0000256" key="1">
    <source>
        <dbReference type="ARBA" id="ARBA00000085"/>
    </source>
</evidence>
<dbReference type="Gene3D" id="1.10.287.130">
    <property type="match status" value="1"/>
</dbReference>
<evidence type="ECO:0000256" key="6">
    <source>
        <dbReference type="ARBA" id="ARBA00022777"/>
    </source>
</evidence>
<feature type="transmembrane region" description="Helical" evidence="9">
    <location>
        <begin position="231"/>
        <end position="253"/>
    </location>
</feature>
<dbReference type="Pfam" id="PF02518">
    <property type="entry name" value="HATPase_c"/>
    <property type="match status" value="1"/>
</dbReference>
<dbReference type="PANTHER" id="PTHR43547">
    <property type="entry name" value="TWO-COMPONENT HISTIDINE KINASE"/>
    <property type="match status" value="1"/>
</dbReference>
<dbReference type="PANTHER" id="PTHR43547:SF2">
    <property type="entry name" value="HYBRID SIGNAL TRANSDUCTION HISTIDINE KINASE C"/>
    <property type="match status" value="1"/>
</dbReference>
<gene>
    <name evidence="11" type="ORF">KCX82_22170</name>
</gene>
<comment type="catalytic activity">
    <reaction evidence="1">
        <text>ATP + protein L-histidine = ADP + protein N-phospho-L-histidine.</text>
        <dbReference type="EC" id="2.7.13.3"/>
    </reaction>
</comment>
<evidence type="ECO:0000256" key="8">
    <source>
        <dbReference type="ARBA" id="ARBA00023136"/>
    </source>
</evidence>
<keyword evidence="5" id="KW-0808">Transferase</keyword>
<dbReference type="InterPro" id="IPR003594">
    <property type="entry name" value="HATPase_dom"/>
</dbReference>
<comment type="subcellular location">
    <subcellularLocation>
        <location evidence="2">Membrane</location>
    </subcellularLocation>
</comment>
<reference evidence="11" key="2">
    <citation type="submission" date="2021-04" db="EMBL/GenBank/DDBJ databases">
        <authorList>
            <person name="Liu J."/>
        </authorList>
    </citation>
    <scope>NUCLEOTIDE SEQUENCE</scope>
    <source>
        <strain evidence="11">BAD-6</strain>
    </source>
</reference>
<dbReference type="PROSITE" id="PS50109">
    <property type="entry name" value="HIS_KIN"/>
    <property type="match status" value="1"/>
</dbReference>
<dbReference type="SUPFAM" id="SSF47384">
    <property type="entry name" value="Homodimeric domain of signal transducing histidine kinase"/>
    <property type="match status" value="1"/>
</dbReference>
<dbReference type="InterPro" id="IPR036890">
    <property type="entry name" value="HATPase_C_sf"/>
</dbReference>
<dbReference type="InterPro" id="IPR036097">
    <property type="entry name" value="HisK_dim/P_sf"/>
</dbReference>
<evidence type="ECO:0000256" key="4">
    <source>
        <dbReference type="ARBA" id="ARBA00022553"/>
    </source>
</evidence>
<keyword evidence="12" id="KW-1185">Reference proteome</keyword>
<proteinExistence type="predicted"/>
<dbReference type="PRINTS" id="PR00344">
    <property type="entry name" value="BCTRLSENSOR"/>
</dbReference>
<dbReference type="InterPro" id="IPR004358">
    <property type="entry name" value="Sig_transdc_His_kin-like_C"/>
</dbReference>
<keyword evidence="8 9" id="KW-0472">Membrane</keyword>
<dbReference type="SMART" id="SM00387">
    <property type="entry name" value="HATPase_c"/>
    <property type="match status" value="1"/>
</dbReference>
<evidence type="ECO:0000259" key="10">
    <source>
        <dbReference type="PROSITE" id="PS50109"/>
    </source>
</evidence>
<protein>
    <recommendedName>
        <fullName evidence="3">histidine kinase</fullName>
        <ecNumber evidence="3">2.7.13.3</ecNumber>
    </recommendedName>
</protein>